<evidence type="ECO:0000313" key="2">
    <source>
        <dbReference type="EMBL" id="KKN44515.1"/>
    </source>
</evidence>
<name>A0A0F9QK75_9ZZZZ</name>
<evidence type="ECO:0000256" key="1">
    <source>
        <dbReference type="SAM" id="MobiDB-lite"/>
    </source>
</evidence>
<feature type="compositionally biased region" description="Basic and acidic residues" evidence="1">
    <location>
        <begin position="9"/>
        <end position="25"/>
    </location>
</feature>
<dbReference type="AlphaFoldDB" id="A0A0F9QK75"/>
<feature type="non-terminal residue" evidence="2">
    <location>
        <position position="1"/>
    </location>
</feature>
<gene>
    <name evidence="2" type="ORF">LCGC14_0691950</name>
</gene>
<reference evidence="2" key="1">
    <citation type="journal article" date="2015" name="Nature">
        <title>Complex archaea that bridge the gap between prokaryotes and eukaryotes.</title>
        <authorList>
            <person name="Spang A."/>
            <person name="Saw J.H."/>
            <person name="Jorgensen S.L."/>
            <person name="Zaremba-Niedzwiedzka K."/>
            <person name="Martijn J."/>
            <person name="Lind A.E."/>
            <person name="van Eijk R."/>
            <person name="Schleper C."/>
            <person name="Guy L."/>
            <person name="Ettema T.J."/>
        </authorList>
    </citation>
    <scope>NUCLEOTIDE SEQUENCE</scope>
</reference>
<organism evidence="2">
    <name type="scientific">marine sediment metagenome</name>
    <dbReference type="NCBI Taxonomy" id="412755"/>
    <lineage>
        <taxon>unclassified sequences</taxon>
        <taxon>metagenomes</taxon>
        <taxon>ecological metagenomes</taxon>
    </lineage>
</organism>
<accession>A0A0F9QK75</accession>
<dbReference type="EMBL" id="LAZR01001445">
    <property type="protein sequence ID" value="KKN44515.1"/>
    <property type="molecule type" value="Genomic_DNA"/>
</dbReference>
<feature type="region of interest" description="Disordered" evidence="1">
    <location>
        <begin position="1"/>
        <end position="40"/>
    </location>
</feature>
<proteinExistence type="predicted"/>
<sequence>RSFIKKINRQMDRTRDPDKQDELLGKRQKYQRMLDGMENG</sequence>
<protein>
    <submittedName>
        <fullName evidence="2">Uncharacterized protein</fullName>
    </submittedName>
</protein>
<comment type="caution">
    <text evidence="2">The sequence shown here is derived from an EMBL/GenBank/DDBJ whole genome shotgun (WGS) entry which is preliminary data.</text>
</comment>